<dbReference type="EMBL" id="FOUU01000003">
    <property type="protein sequence ID" value="SFM75362.1"/>
    <property type="molecule type" value="Genomic_DNA"/>
</dbReference>
<dbReference type="SFLD" id="SFLDG01082">
    <property type="entry name" value="B12-binding_domain_containing"/>
    <property type="match status" value="1"/>
</dbReference>
<dbReference type="NCBIfam" id="TIGR03960">
    <property type="entry name" value="rSAM_fuse_unch"/>
    <property type="match status" value="1"/>
</dbReference>
<dbReference type="PANTHER" id="PTHR42731:SF1">
    <property type="entry name" value="RADICAL SAM DOMAIN PROTEIN"/>
    <property type="match status" value="1"/>
</dbReference>
<dbReference type="Proteomes" id="UP000199611">
    <property type="component" value="Unassembled WGS sequence"/>
</dbReference>
<dbReference type="SFLD" id="SFLDS00029">
    <property type="entry name" value="Radical_SAM"/>
    <property type="match status" value="1"/>
</dbReference>
<dbReference type="STRING" id="39841.SAMN05660836_01384"/>
<evidence type="ECO:0000259" key="1">
    <source>
        <dbReference type="PROSITE" id="PS51918"/>
    </source>
</evidence>
<reference evidence="2 3" key="1">
    <citation type="submission" date="2016-10" db="EMBL/GenBank/DDBJ databases">
        <authorList>
            <person name="de Groot N.N."/>
        </authorList>
    </citation>
    <scope>NUCLEOTIDE SEQUENCE [LARGE SCALE GENOMIC DNA]</scope>
    <source>
        <strain evidence="2 3">DSM 9990</strain>
    </source>
</reference>
<dbReference type="PROSITE" id="PS51918">
    <property type="entry name" value="RADICAL_SAM"/>
    <property type="match status" value="1"/>
</dbReference>
<evidence type="ECO:0000313" key="3">
    <source>
        <dbReference type="Proteomes" id="UP000199611"/>
    </source>
</evidence>
<protein>
    <submittedName>
        <fullName evidence="2">Radical SAM-linked protein/radical SAM family uncharacterized protein</fullName>
    </submittedName>
</protein>
<name>A0A1I4TF88_9BACT</name>
<dbReference type="InterPro" id="IPR006638">
    <property type="entry name" value="Elp3/MiaA/NifB-like_rSAM"/>
</dbReference>
<sequence>MKIMDLLKVEKPGRYVGMEYSFCKKRWGDASVRWVLVFPDVYEVGLSHLGLRIIYHRLNSLEGVLADRAYTPWPDMERYLRSRKDPLLSIEQRAPLSSFDFVGFSLQYELSYTNILTVLDLSGIPLRAAERSERDPLVVAGGSCVFHAEPVAEVFDLMVIGEGEEVVVELVELYRKWKKEGGTRRGFLEEARSIPGVYVPAFFSPVYSPAGRLADIKPLFPDYTGVSKRIVADLDGGSIDAEGDIIPVMGIVHDRLTVEIARGCTRGCRFCQAGYIYRPVRELSPGRVIERVLRGVEKTGYEEASLLSLSTGDYSAIQVLLPLITKMLEKYRTAVSLPSLRVGTLTEEMIGAIKRVRKTGFTLAPEAGSERLRRVINKDISTDELMTTAEKVFKSGWKLLKLYFMIGLPAEREDDLEGIVSLCRELWKLGKPHRARLNVSVSTFVPKPHTPFQWCGQASREVIAEKLAYLKDRLRRFRGVTLKWHDPGQSFWEAVMARGDRRLFDVILRAWEKGARMDGWTEQFRENIWYEAAADFGISPGEYALRSIAFEEVLPWDHLSTLVDKQYIFEEYGKALSGEYTGDCRYRGCTGCGVCDFREIKPVIWGNDSLKLELERKYEKERMHLDGEVGEFWYRFYYVKTDLARFFSQTDLQRLLARAARRAAIPLAYSKGFHPHPRISFVDAVPVGMESLCETGYLALTHKMDPEEILKRWNSELPGSVEIARVCEVQGKPTIHIPEEMWYRVEGLGDEEVLTLSRWLNSLSDNDILEVPKAKGIRKVLLKDVMMVMEFTGKNSILVGLRTKEGLIVRPQHILRHAGIDEERIAELRMVKVGYERPRELTHEVFNAL</sequence>
<dbReference type="InterPro" id="IPR007197">
    <property type="entry name" value="rSAM"/>
</dbReference>
<dbReference type="CDD" id="cd01335">
    <property type="entry name" value="Radical_SAM"/>
    <property type="match status" value="1"/>
</dbReference>
<accession>A0A1I4TF88</accession>
<dbReference type="AlphaFoldDB" id="A0A1I4TF88"/>
<evidence type="ECO:0000313" key="2">
    <source>
        <dbReference type="EMBL" id="SFM75362.1"/>
    </source>
</evidence>
<proteinExistence type="predicted"/>
<dbReference type="InterPro" id="IPR023404">
    <property type="entry name" value="rSAM_horseshoe"/>
</dbReference>
<dbReference type="InterPro" id="IPR045784">
    <property type="entry name" value="Radical_SAM_N2"/>
</dbReference>
<dbReference type="Pfam" id="PF19864">
    <property type="entry name" value="Radical_SAM_N2"/>
    <property type="match status" value="1"/>
</dbReference>
<dbReference type="SMART" id="SM00729">
    <property type="entry name" value="Elp3"/>
    <property type="match status" value="1"/>
</dbReference>
<organism evidence="2 3">
    <name type="scientific">Thermodesulforhabdus norvegica</name>
    <dbReference type="NCBI Taxonomy" id="39841"/>
    <lineage>
        <taxon>Bacteria</taxon>
        <taxon>Pseudomonadati</taxon>
        <taxon>Thermodesulfobacteriota</taxon>
        <taxon>Syntrophobacteria</taxon>
        <taxon>Syntrophobacterales</taxon>
        <taxon>Thermodesulforhabdaceae</taxon>
        <taxon>Thermodesulforhabdus</taxon>
    </lineage>
</organism>
<dbReference type="GO" id="GO:0003824">
    <property type="term" value="F:catalytic activity"/>
    <property type="evidence" value="ECO:0007669"/>
    <property type="project" value="InterPro"/>
</dbReference>
<dbReference type="InterPro" id="IPR058240">
    <property type="entry name" value="rSAM_sf"/>
</dbReference>
<dbReference type="Gene3D" id="3.80.30.20">
    <property type="entry name" value="tm_1862 like domain"/>
    <property type="match status" value="1"/>
</dbReference>
<gene>
    <name evidence="2" type="ORF">SAMN05660836_01384</name>
</gene>
<dbReference type="GO" id="GO:0051536">
    <property type="term" value="F:iron-sulfur cluster binding"/>
    <property type="evidence" value="ECO:0007669"/>
    <property type="project" value="InterPro"/>
</dbReference>
<feature type="domain" description="Radical SAM core" evidence="1">
    <location>
        <begin position="250"/>
        <end position="481"/>
    </location>
</feature>
<dbReference type="NCBIfam" id="TIGR03936">
    <property type="entry name" value="sam_1_link_chp"/>
    <property type="match status" value="1"/>
</dbReference>
<dbReference type="PANTHER" id="PTHR42731">
    <property type="entry name" value="SLL1084 PROTEIN"/>
    <property type="match status" value="1"/>
</dbReference>
<keyword evidence="3" id="KW-1185">Reference proteome</keyword>
<dbReference type="Pfam" id="PF04055">
    <property type="entry name" value="Radical_SAM"/>
    <property type="match status" value="1"/>
</dbReference>
<dbReference type="InterPro" id="IPR018768">
    <property type="entry name" value="DUF2344"/>
</dbReference>
<dbReference type="Pfam" id="PF10105">
    <property type="entry name" value="DUF2344"/>
    <property type="match status" value="1"/>
</dbReference>
<dbReference type="InterPro" id="IPR023862">
    <property type="entry name" value="CHP03960_rSAM"/>
</dbReference>
<dbReference type="SUPFAM" id="SSF102114">
    <property type="entry name" value="Radical SAM enzymes"/>
    <property type="match status" value="1"/>
</dbReference>